<dbReference type="EMBL" id="JH931130">
    <property type="protein sequence ID" value="EKM48370.1"/>
    <property type="molecule type" value="Genomic_DNA"/>
</dbReference>
<name>K5VNU8_PHACS</name>
<organism evidence="1 2">
    <name type="scientific">Phanerochaete carnosa (strain HHB-10118-sp)</name>
    <name type="common">White-rot fungus</name>
    <name type="synonym">Peniophora carnosa</name>
    <dbReference type="NCBI Taxonomy" id="650164"/>
    <lineage>
        <taxon>Eukaryota</taxon>
        <taxon>Fungi</taxon>
        <taxon>Dikarya</taxon>
        <taxon>Basidiomycota</taxon>
        <taxon>Agaricomycotina</taxon>
        <taxon>Agaricomycetes</taxon>
        <taxon>Polyporales</taxon>
        <taxon>Phanerochaetaceae</taxon>
        <taxon>Phanerochaete</taxon>
    </lineage>
</organism>
<proteinExistence type="predicted"/>
<dbReference type="STRING" id="650164.K5VNU8"/>
<dbReference type="InParanoid" id="K5VNU8"/>
<dbReference type="Proteomes" id="UP000008370">
    <property type="component" value="Unassembled WGS sequence"/>
</dbReference>
<dbReference type="AlphaFoldDB" id="K5VNU8"/>
<gene>
    <name evidence="1" type="ORF">PHACADRAFT_202900</name>
</gene>
<dbReference type="OrthoDB" id="429813at2759"/>
<dbReference type="KEGG" id="pco:PHACADRAFT_202900"/>
<keyword evidence="2" id="KW-1185">Reference proteome</keyword>
<accession>K5VNU8</accession>
<dbReference type="RefSeq" id="XP_007403078.1">
    <property type="nucleotide sequence ID" value="XM_007403016.1"/>
</dbReference>
<dbReference type="GeneID" id="18912014"/>
<evidence type="ECO:0000313" key="1">
    <source>
        <dbReference type="EMBL" id="EKM48370.1"/>
    </source>
</evidence>
<dbReference type="Pfam" id="PF23562">
    <property type="entry name" value="AMP-binding_C_3"/>
    <property type="match status" value="1"/>
</dbReference>
<sequence>MAAVLYFELKRGRMRADKLPVMSQYLCAWVHSYEHAGYDINDVFVPHLTKPGFYKIFGRTDNQITRSTGEKTDPDLLKAVLNQGSHIKCAVVFGRGKFNMGVVINPAPEFVFNPADKEKLNEF</sequence>
<dbReference type="SUPFAM" id="SSF56801">
    <property type="entry name" value="Acetyl-CoA synthetase-like"/>
    <property type="match status" value="1"/>
</dbReference>
<protein>
    <submittedName>
        <fullName evidence="1">Uncharacterized protein</fullName>
    </submittedName>
</protein>
<evidence type="ECO:0000313" key="2">
    <source>
        <dbReference type="Proteomes" id="UP000008370"/>
    </source>
</evidence>
<dbReference type="HOGENOM" id="CLU_169148_0_0_1"/>
<reference evidence="1 2" key="1">
    <citation type="journal article" date="2012" name="BMC Genomics">
        <title>Comparative genomics of the white-rot fungi, Phanerochaete carnosa and P. chrysosporium, to elucidate the genetic basis of the distinct wood types they colonize.</title>
        <authorList>
            <person name="Suzuki H."/>
            <person name="MacDonald J."/>
            <person name="Syed K."/>
            <person name="Salamov A."/>
            <person name="Hori C."/>
            <person name="Aerts A."/>
            <person name="Henrissat B."/>
            <person name="Wiebenga A."/>
            <person name="vanKuyk P.A."/>
            <person name="Barry K."/>
            <person name="Lindquist E."/>
            <person name="LaButti K."/>
            <person name="Lapidus A."/>
            <person name="Lucas S."/>
            <person name="Coutinho P."/>
            <person name="Gong Y."/>
            <person name="Samejima M."/>
            <person name="Mahadevan R."/>
            <person name="Abou-Zaid M."/>
            <person name="de Vries R.P."/>
            <person name="Igarashi K."/>
            <person name="Yadav J.S."/>
            <person name="Grigoriev I.V."/>
            <person name="Master E.R."/>
        </authorList>
    </citation>
    <scope>NUCLEOTIDE SEQUENCE [LARGE SCALE GENOMIC DNA]</scope>
    <source>
        <strain evidence="1 2">HHB-10118-sp</strain>
    </source>
</reference>